<protein>
    <submittedName>
        <fullName evidence="1">Uncharacterized protein</fullName>
    </submittedName>
</protein>
<name>A0A1L7XZ19_9HELO</name>
<reference evidence="1 2" key="1">
    <citation type="submission" date="2016-03" db="EMBL/GenBank/DDBJ databases">
        <authorList>
            <person name="Ploux O."/>
        </authorList>
    </citation>
    <scope>NUCLEOTIDE SEQUENCE [LARGE SCALE GENOMIC DNA]</scope>
    <source>
        <strain evidence="1 2">UAMH 11012</strain>
    </source>
</reference>
<organism evidence="1 2">
    <name type="scientific">Phialocephala subalpina</name>
    <dbReference type="NCBI Taxonomy" id="576137"/>
    <lineage>
        <taxon>Eukaryota</taxon>
        <taxon>Fungi</taxon>
        <taxon>Dikarya</taxon>
        <taxon>Ascomycota</taxon>
        <taxon>Pezizomycotina</taxon>
        <taxon>Leotiomycetes</taxon>
        <taxon>Helotiales</taxon>
        <taxon>Mollisiaceae</taxon>
        <taxon>Phialocephala</taxon>
        <taxon>Phialocephala fortinii species complex</taxon>
    </lineage>
</organism>
<evidence type="ECO:0000313" key="1">
    <source>
        <dbReference type="EMBL" id="CZR70267.1"/>
    </source>
</evidence>
<gene>
    <name evidence="1" type="ORF">PAC_20168</name>
</gene>
<sequence>MTSFERLKFEISQDPMLRKLIEEHANRSKRLSVTGTPLLRQLRKPSGLRNIKIYNLILIP</sequence>
<dbReference type="AlphaFoldDB" id="A0A1L7XZ19"/>
<proteinExistence type="predicted"/>
<keyword evidence="2" id="KW-1185">Reference proteome</keyword>
<evidence type="ECO:0000313" key="2">
    <source>
        <dbReference type="Proteomes" id="UP000184330"/>
    </source>
</evidence>
<accession>A0A1L7XZ19</accession>
<dbReference type="Proteomes" id="UP000184330">
    <property type="component" value="Unassembled WGS sequence"/>
</dbReference>
<dbReference type="EMBL" id="FJOG01000121">
    <property type="protein sequence ID" value="CZR70267.1"/>
    <property type="molecule type" value="Genomic_DNA"/>
</dbReference>